<dbReference type="InterPro" id="IPR021878">
    <property type="entry name" value="TgpA_N"/>
</dbReference>
<keyword evidence="2" id="KW-0472">Membrane</keyword>
<feature type="transmembrane region" description="Helical" evidence="2">
    <location>
        <begin position="21"/>
        <end position="45"/>
    </location>
</feature>
<organism evidence="4 5">
    <name type="scientific">Candidatus Enterenecus faecium</name>
    <dbReference type="NCBI Taxonomy" id="2840780"/>
    <lineage>
        <taxon>Bacteria</taxon>
        <taxon>Bacillati</taxon>
        <taxon>Bacillota</taxon>
        <taxon>Clostridia</taxon>
        <taxon>Eubacteriales</taxon>
        <taxon>Candidatus Enterenecus</taxon>
    </lineage>
</organism>
<dbReference type="InterPro" id="IPR038765">
    <property type="entry name" value="Papain-like_cys_pep_sf"/>
</dbReference>
<protein>
    <submittedName>
        <fullName evidence="4">Transglutaminase domain-containing protein</fullName>
    </submittedName>
</protein>
<dbReference type="InterPro" id="IPR052901">
    <property type="entry name" value="Bact_TGase-like"/>
</dbReference>
<proteinExistence type="predicted"/>
<feature type="compositionally biased region" description="Low complexity" evidence="1">
    <location>
        <begin position="581"/>
        <end position="599"/>
    </location>
</feature>
<feature type="transmembrane region" description="Helical" evidence="2">
    <location>
        <begin position="51"/>
        <end position="71"/>
    </location>
</feature>
<dbReference type="SUPFAM" id="SSF54001">
    <property type="entry name" value="Cysteine proteinases"/>
    <property type="match status" value="1"/>
</dbReference>
<reference evidence="4" key="2">
    <citation type="journal article" date="2021" name="PeerJ">
        <title>Extensive microbial diversity within the chicken gut microbiome revealed by metagenomics and culture.</title>
        <authorList>
            <person name="Gilroy R."/>
            <person name="Ravi A."/>
            <person name="Getino M."/>
            <person name="Pursley I."/>
            <person name="Horton D.L."/>
            <person name="Alikhan N.F."/>
            <person name="Baker D."/>
            <person name="Gharbi K."/>
            <person name="Hall N."/>
            <person name="Watson M."/>
            <person name="Adriaenssens E.M."/>
            <person name="Foster-Nyarko E."/>
            <person name="Jarju S."/>
            <person name="Secka A."/>
            <person name="Antonio M."/>
            <person name="Oren A."/>
            <person name="Chaudhuri R.R."/>
            <person name="La Ragione R."/>
            <person name="Hildebrand F."/>
            <person name="Pallen M.J."/>
        </authorList>
    </citation>
    <scope>NUCLEOTIDE SEQUENCE</scope>
    <source>
        <strain evidence="4">ChiGjej2B2-12916</strain>
    </source>
</reference>
<feature type="transmembrane region" description="Helical" evidence="2">
    <location>
        <begin position="185"/>
        <end position="205"/>
    </location>
</feature>
<name>A0A9D0YTL9_9FIRM</name>
<feature type="transmembrane region" description="Helical" evidence="2">
    <location>
        <begin position="135"/>
        <end position="154"/>
    </location>
</feature>
<evidence type="ECO:0000259" key="3">
    <source>
        <dbReference type="SMART" id="SM00460"/>
    </source>
</evidence>
<evidence type="ECO:0000313" key="5">
    <source>
        <dbReference type="Proteomes" id="UP000886879"/>
    </source>
</evidence>
<dbReference type="AlphaFoldDB" id="A0A9D0YTL9"/>
<feature type="transmembrane region" description="Helical" evidence="2">
    <location>
        <begin position="623"/>
        <end position="640"/>
    </location>
</feature>
<dbReference type="Pfam" id="PF11992">
    <property type="entry name" value="TgpA_N"/>
    <property type="match status" value="1"/>
</dbReference>
<sequence length="740" mass="82614">MSREPLGKVPSVRQPAPPTPLSLTAGVLVQVLLLSSILRFSLVVYQFPADFTPVLVMGLLGVAVSTVIWAMPRHREGLVLLTLGLTGAMLLYNQALFVYGAQSCWEALTDFWTENTYFSVSYTLPYSLPDSQHQAATQIFLGAVFALLALPLGWAIHRLRAFWLTFALTLPWLLPAFLAEVDLDWSSMLVICAGWAALLLSSLAARRDPSGGARITLVTLPVSLALIWLILLLFPFQQYTQPTWAVYLQEQLKGLDWFPWEETLGGGQSIPDAGKDAPRMDFYTAGPRSYTGRAMLEVSSFRPGTMYLRGEVYRDYSSQAWTGVEPNSTENLSNYDPTFGAYSHSATITYLTSSRSMVYLPYQATMVEDKLLFRDTTVVFPRPQQSYTVGYIPLDDSPSSQDIIPTLSEQEDVYGAYLAVPEDVSSDLLVWYTQAMEELENSGEPIRADATGEYAGELNTASLIAQLLERNATYDLRTPRTPSEEDFVTYFLEESHRGYCVHFASAATLLLRTQGIPARYVSGYVTTIPSSTLDQNTREYTTRVVDSNAHAWVEIYLYGYGWYPVEVTPTSTGDTPNQSQAPVASTAPSSAPTATSAPATPTPTPTVAPETPDQGGIQLRLDWLVWVMPVVVVAVGLWLTRRLRYRLWRKMGQDKDTNAAVLKVYRWFGLLERLGGKAGAETEDLARKARFSQHTLTQQERSLVLGQFRDEVVRLRQSAPIWKRWLLWLLFPVGTGRRSR</sequence>
<dbReference type="SMART" id="SM00460">
    <property type="entry name" value="TGc"/>
    <property type="match status" value="1"/>
</dbReference>
<dbReference type="Pfam" id="PF01841">
    <property type="entry name" value="Transglut_core"/>
    <property type="match status" value="1"/>
</dbReference>
<reference evidence="4" key="1">
    <citation type="submission" date="2020-10" db="EMBL/GenBank/DDBJ databases">
        <authorList>
            <person name="Gilroy R."/>
        </authorList>
    </citation>
    <scope>NUCLEOTIDE SEQUENCE</scope>
    <source>
        <strain evidence="4">ChiGjej2B2-12916</strain>
    </source>
</reference>
<keyword evidence="2" id="KW-0812">Transmembrane</keyword>
<feature type="transmembrane region" description="Helical" evidence="2">
    <location>
        <begin position="217"/>
        <end position="236"/>
    </location>
</feature>
<feature type="region of interest" description="Disordered" evidence="1">
    <location>
        <begin position="571"/>
        <end position="612"/>
    </location>
</feature>
<feature type="transmembrane region" description="Helical" evidence="2">
    <location>
        <begin position="78"/>
        <end position="101"/>
    </location>
</feature>
<feature type="transmembrane region" description="Helical" evidence="2">
    <location>
        <begin position="161"/>
        <end position="179"/>
    </location>
</feature>
<gene>
    <name evidence="4" type="ORF">IAD31_09870</name>
</gene>
<dbReference type="InterPro" id="IPR002931">
    <property type="entry name" value="Transglutaminase-like"/>
</dbReference>
<dbReference type="EMBL" id="DVFO01000106">
    <property type="protein sequence ID" value="HIQ61877.1"/>
    <property type="molecule type" value="Genomic_DNA"/>
</dbReference>
<evidence type="ECO:0000313" key="4">
    <source>
        <dbReference type="EMBL" id="HIQ61877.1"/>
    </source>
</evidence>
<dbReference type="PANTHER" id="PTHR42736">
    <property type="entry name" value="PROTEIN-GLUTAMINE GAMMA-GLUTAMYLTRANSFERASE"/>
    <property type="match status" value="1"/>
</dbReference>
<keyword evidence="2" id="KW-1133">Transmembrane helix</keyword>
<comment type="caution">
    <text evidence="4">The sequence shown here is derived from an EMBL/GenBank/DDBJ whole genome shotgun (WGS) entry which is preliminary data.</text>
</comment>
<feature type="compositionally biased region" description="Polar residues" evidence="1">
    <location>
        <begin position="571"/>
        <end position="580"/>
    </location>
</feature>
<dbReference type="Proteomes" id="UP000886879">
    <property type="component" value="Unassembled WGS sequence"/>
</dbReference>
<accession>A0A9D0YTL9</accession>
<evidence type="ECO:0000256" key="2">
    <source>
        <dbReference type="SAM" id="Phobius"/>
    </source>
</evidence>
<feature type="domain" description="Transglutaminase-like" evidence="3">
    <location>
        <begin position="492"/>
        <end position="569"/>
    </location>
</feature>
<dbReference type="PANTHER" id="PTHR42736:SF1">
    <property type="entry name" value="PROTEIN-GLUTAMINE GAMMA-GLUTAMYLTRANSFERASE"/>
    <property type="match status" value="1"/>
</dbReference>
<evidence type="ECO:0000256" key="1">
    <source>
        <dbReference type="SAM" id="MobiDB-lite"/>
    </source>
</evidence>
<dbReference type="Gene3D" id="3.10.620.30">
    <property type="match status" value="1"/>
</dbReference>